<keyword evidence="1" id="KW-0472">Membrane</keyword>
<keyword evidence="1" id="KW-1133">Transmembrane helix</keyword>
<dbReference type="OrthoDB" id="5020186at2"/>
<organism evidence="2 3">
    <name type="scientific">Mycetocola manganoxydans</name>
    <dbReference type="NCBI Taxonomy" id="699879"/>
    <lineage>
        <taxon>Bacteria</taxon>
        <taxon>Bacillati</taxon>
        <taxon>Actinomycetota</taxon>
        <taxon>Actinomycetes</taxon>
        <taxon>Micrococcales</taxon>
        <taxon>Microbacteriaceae</taxon>
        <taxon>Mycetocola</taxon>
    </lineage>
</organism>
<protein>
    <submittedName>
        <fullName evidence="2">Uncharacterized protein</fullName>
    </submittedName>
</protein>
<reference evidence="2 3" key="1">
    <citation type="submission" date="2018-10" db="EMBL/GenBank/DDBJ databases">
        <authorList>
            <person name="Li J."/>
        </authorList>
    </citation>
    <scope>NUCLEOTIDE SEQUENCE [LARGE SCALE GENOMIC DNA]</scope>
    <source>
        <strain evidence="2 3">CCTCC AB209002</strain>
    </source>
</reference>
<evidence type="ECO:0000256" key="1">
    <source>
        <dbReference type="SAM" id="Phobius"/>
    </source>
</evidence>
<evidence type="ECO:0000313" key="2">
    <source>
        <dbReference type="EMBL" id="RLP72025.1"/>
    </source>
</evidence>
<keyword evidence="3" id="KW-1185">Reference proteome</keyword>
<feature type="transmembrane region" description="Helical" evidence="1">
    <location>
        <begin position="6"/>
        <end position="26"/>
    </location>
</feature>
<dbReference type="Proteomes" id="UP000270299">
    <property type="component" value="Unassembled WGS sequence"/>
</dbReference>
<name>A0A3L6ZWF2_9MICO</name>
<evidence type="ECO:0000313" key="3">
    <source>
        <dbReference type="Proteomes" id="UP000270299"/>
    </source>
</evidence>
<sequence>MSVNPAILFTAATTSYVANCALGAAVATGTLRTGRAHWIHHALYISTASLAGIAASSLFWSRNRAGLLLLPAAVPLVLIPAISSRSRRHIVTALSAAPFFVASLIKAWR</sequence>
<dbReference type="RefSeq" id="WP_121672466.1">
    <property type="nucleotide sequence ID" value="NZ_BMXM01000005.1"/>
</dbReference>
<feature type="transmembrane region" description="Helical" evidence="1">
    <location>
        <begin position="90"/>
        <end position="108"/>
    </location>
</feature>
<dbReference type="AlphaFoldDB" id="A0A3L6ZWF2"/>
<gene>
    <name evidence="2" type="ORF">D9V29_06210</name>
</gene>
<dbReference type="EMBL" id="RCUV01000006">
    <property type="protein sequence ID" value="RLP72025.1"/>
    <property type="molecule type" value="Genomic_DNA"/>
</dbReference>
<proteinExistence type="predicted"/>
<feature type="transmembrane region" description="Helical" evidence="1">
    <location>
        <begin position="38"/>
        <end position="59"/>
    </location>
</feature>
<keyword evidence="1" id="KW-0812">Transmembrane</keyword>
<feature type="transmembrane region" description="Helical" evidence="1">
    <location>
        <begin position="65"/>
        <end position="83"/>
    </location>
</feature>
<comment type="caution">
    <text evidence="2">The sequence shown here is derived from an EMBL/GenBank/DDBJ whole genome shotgun (WGS) entry which is preliminary data.</text>
</comment>
<accession>A0A3L6ZWF2</accession>